<reference evidence="5" key="1">
    <citation type="submission" date="2021-02" db="EMBL/GenBank/DDBJ databases">
        <title>Psilocybe cubensis genome.</title>
        <authorList>
            <person name="Mckernan K.J."/>
            <person name="Crawford S."/>
            <person name="Trippe A."/>
            <person name="Kane L.T."/>
            <person name="Mclaughlin S."/>
        </authorList>
    </citation>
    <scope>NUCLEOTIDE SEQUENCE [LARGE SCALE GENOMIC DNA]</scope>
    <source>
        <strain evidence="5">MGC-MH-2018</strain>
    </source>
</reference>
<accession>A0A8H8CPH2</accession>
<dbReference type="InterPro" id="IPR045851">
    <property type="entry name" value="AMP-bd_C_sf"/>
</dbReference>
<sequence>MHMFPLPKGGKEYDLTIPQFILRGSGTNELPRPARPSNVPFFIEDRTGRGVVYEEAHYRTYGLANALSLKWNIGPQDVVCLFSPNHIGWTSSLHLYGDLTDIYSSANKDYATIIWAVHALGGIITPANPAYTAEELAYQLSLTKAKLIAVHPEHLNAALAAAQSCGLSEASFFVLGPSEKPEIPTIDELVTFGASRGENYRAIRLKPGEASRTIAFLSFSSGTTAISHYGVIANIIQMATHYRINDPTWPSKYVSPGDVVLGNIYGLVVIGSIVVIPKFNFFDFLESIERHRITHLYLVPPQIVLFCKHPAAKGRDFSYVKFCLSGAAPLSGELMSQVSKVFPNAVIGQGYGLTETSTTICSIRHDRKLGTVGSAGELIPGITAKVVKPDGTYAKEGEQGELVVKGPNMAMGYYNNPTATAETFVDGWVRTGDEVIIKELEVFIVDRLKEILKVRGFQVAPAELEGHLLLHPDVADACVVGIPDEYSGEIPLAYVVPSVDALKRMENNENAAEELKKEIQRHVSAAKVQYKWLSGGVEFIDAIPKNPSGFTEILAVQWSHNRLSSPSLKYDAVAVQSNTVNVDAISDEAEQLHSGLVLVFIVSMKFRRSVQQPKYVEEPKSIAPALLSDPAFSPDPHLNPYYVLNGEPAEPPVGHPSLKAKNRRRHSDFAQPILASDSFDFDLIPPPNSPVAPSPVPKVAHFPFPSHNPPPVAAVTPPTTQPPVAAHTRASVAFATVTLPKEHKKRRMPFLSRLKSSVVSVDSPAAVPTRNARAEDDVTQQTRPVLAPRNASEPPKSSTRTRPGYPMRSMTVSGASTPTARSVGKSIAPSQISIARTNDLDRIDELDDTNPWGISLHHKGPYEAATQALKSSNSSAIWGTGTSAFSDYPRQALHAHGNVSIYLVVRVYILLIVSTTALRSTTSTYRCVIEPLARSNTSPELRYFSASAISAPTSSCFWTTIE</sequence>
<feature type="coiled-coil region" evidence="1">
    <location>
        <begin position="498"/>
        <end position="525"/>
    </location>
</feature>
<feature type="compositionally biased region" description="Polar residues" evidence="2">
    <location>
        <begin position="810"/>
        <end position="820"/>
    </location>
</feature>
<feature type="domain" description="AMP-dependent synthetase/ligase" evidence="3">
    <location>
        <begin position="105"/>
        <end position="414"/>
    </location>
</feature>
<dbReference type="AlphaFoldDB" id="A0A8H8CPH2"/>
<evidence type="ECO:0000256" key="1">
    <source>
        <dbReference type="SAM" id="Coils"/>
    </source>
</evidence>
<feature type="domain" description="AMP-binding enzyme C-terminal" evidence="4">
    <location>
        <begin position="463"/>
        <end position="549"/>
    </location>
</feature>
<feature type="region of interest" description="Disordered" evidence="2">
    <location>
        <begin position="765"/>
        <end position="826"/>
    </location>
</feature>
<dbReference type="Pfam" id="PF00501">
    <property type="entry name" value="AMP-binding"/>
    <property type="match status" value="1"/>
</dbReference>
<dbReference type="InterPro" id="IPR000873">
    <property type="entry name" value="AMP-dep_synth/lig_dom"/>
</dbReference>
<name>A0A8H8CPH2_PSICU</name>
<dbReference type="PANTHER" id="PTHR24096:SF422">
    <property type="entry name" value="BCDNA.GH02901"/>
    <property type="match status" value="1"/>
</dbReference>
<dbReference type="InterPro" id="IPR025110">
    <property type="entry name" value="AMP-bd_C"/>
</dbReference>
<evidence type="ECO:0000256" key="2">
    <source>
        <dbReference type="SAM" id="MobiDB-lite"/>
    </source>
</evidence>
<proteinExistence type="predicted"/>
<dbReference type="InterPro" id="IPR042099">
    <property type="entry name" value="ANL_N_sf"/>
</dbReference>
<keyword evidence="1" id="KW-0175">Coiled coil</keyword>
<dbReference type="EMBL" id="JAFIQS010000001">
    <property type="protein sequence ID" value="KAG5173987.1"/>
    <property type="molecule type" value="Genomic_DNA"/>
</dbReference>
<dbReference type="PANTHER" id="PTHR24096">
    <property type="entry name" value="LONG-CHAIN-FATTY-ACID--COA LIGASE"/>
    <property type="match status" value="1"/>
</dbReference>
<gene>
    <name evidence="5" type="ORF">JR316_000645</name>
</gene>
<protein>
    <submittedName>
        <fullName evidence="5">Uncharacterized protein</fullName>
    </submittedName>
</protein>
<evidence type="ECO:0000313" key="5">
    <source>
        <dbReference type="EMBL" id="KAG5173987.1"/>
    </source>
</evidence>
<dbReference type="Gene3D" id="3.30.300.30">
    <property type="match status" value="1"/>
</dbReference>
<dbReference type="GO" id="GO:0016405">
    <property type="term" value="F:CoA-ligase activity"/>
    <property type="evidence" value="ECO:0007669"/>
    <property type="project" value="TreeGrafter"/>
</dbReference>
<comment type="caution">
    <text evidence="5">The sequence shown here is derived from an EMBL/GenBank/DDBJ whole genome shotgun (WGS) entry which is preliminary data.</text>
</comment>
<dbReference type="Gene3D" id="3.40.50.12780">
    <property type="entry name" value="N-terminal domain of ligase-like"/>
    <property type="match status" value="1"/>
</dbReference>
<evidence type="ECO:0000259" key="4">
    <source>
        <dbReference type="Pfam" id="PF13193"/>
    </source>
</evidence>
<evidence type="ECO:0000259" key="3">
    <source>
        <dbReference type="Pfam" id="PF00501"/>
    </source>
</evidence>
<organism evidence="5">
    <name type="scientific">Psilocybe cubensis</name>
    <name type="common">Psychedelic mushroom</name>
    <name type="synonym">Stropharia cubensis</name>
    <dbReference type="NCBI Taxonomy" id="181762"/>
    <lineage>
        <taxon>Eukaryota</taxon>
        <taxon>Fungi</taxon>
        <taxon>Dikarya</taxon>
        <taxon>Basidiomycota</taxon>
        <taxon>Agaricomycotina</taxon>
        <taxon>Agaricomycetes</taxon>
        <taxon>Agaricomycetidae</taxon>
        <taxon>Agaricales</taxon>
        <taxon>Agaricineae</taxon>
        <taxon>Strophariaceae</taxon>
        <taxon>Psilocybe</taxon>
    </lineage>
</organism>
<dbReference type="Pfam" id="PF13193">
    <property type="entry name" value="AMP-binding_C"/>
    <property type="match status" value="1"/>
</dbReference>
<dbReference type="SUPFAM" id="SSF56801">
    <property type="entry name" value="Acetyl-CoA synthetase-like"/>
    <property type="match status" value="1"/>
</dbReference>